<gene>
    <name evidence="7" type="ORF">ANE_LOCUS16719</name>
</gene>
<dbReference type="InterPro" id="IPR044655">
    <property type="entry name" value="BAGP1-like"/>
</dbReference>
<dbReference type="Pfam" id="PF16016">
    <property type="entry name" value="VASt"/>
    <property type="match status" value="1"/>
</dbReference>
<comment type="subcellular location">
    <subcellularLocation>
        <location evidence="1">Membrane</location>
        <topology evidence="1">Single-pass membrane protein</topology>
    </subcellularLocation>
</comment>
<protein>
    <recommendedName>
        <fullName evidence="9">C2 domain-containing protein</fullName>
    </recommendedName>
</protein>
<dbReference type="PANTHER" id="PTHR47038">
    <property type="entry name" value="BAG-ASSOCIATED GRAM PROTEIN 1"/>
    <property type="match status" value="1"/>
</dbReference>
<evidence type="ECO:0008006" key="9">
    <source>
        <dbReference type="Google" id="ProtNLM"/>
    </source>
</evidence>
<feature type="domain" description="VASt" evidence="6">
    <location>
        <begin position="400"/>
        <end position="570"/>
    </location>
</feature>
<dbReference type="FunFam" id="2.30.29.30:FF:000265">
    <property type="entry name" value="BAG-associated GRAM protein 1 isoform X2"/>
    <property type="match status" value="1"/>
</dbReference>
<dbReference type="SMART" id="SM00239">
    <property type="entry name" value="C2"/>
    <property type="match status" value="1"/>
</dbReference>
<dbReference type="InterPro" id="IPR000008">
    <property type="entry name" value="C2_dom"/>
</dbReference>
<dbReference type="CDD" id="cd13219">
    <property type="entry name" value="PH-GRAM_C2-GRAM"/>
    <property type="match status" value="1"/>
</dbReference>
<dbReference type="AlphaFoldDB" id="A0A565BXZ7"/>
<dbReference type="PANTHER" id="PTHR47038:SF1">
    <property type="entry name" value="BAG-ASSOCIATED GRAM PROTEIN 1"/>
    <property type="match status" value="1"/>
</dbReference>
<dbReference type="PROSITE" id="PS50004">
    <property type="entry name" value="C2"/>
    <property type="match status" value="1"/>
</dbReference>
<dbReference type="FunFam" id="2.60.40.150:FF:000267">
    <property type="entry name" value="C2 domain-containing protein / GRAM domain-containing protein"/>
    <property type="match status" value="1"/>
</dbReference>
<dbReference type="EMBL" id="CABITT030000005">
    <property type="protein sequence ID" value="VVB06275.1"/>
    <property type="molecule type" value="Genomic_DNA"/>
</dbReference>
<dbReference type="GO" id="GO:0016020">
    <property type="term" value="C:membrane"/>
    <property type="evidence" value="ECO:0007669"/>
    <property type="project" value="UniProtKB-SubCell"/>
</dbReference>
<dbReference type="OrthoDB" id="67700at2759"/>
<dbReference type="InterPro" id="IPR011993">
    <property type="entry name" value="PH-like_dom_sf"/>
</dbReference>
<evidence type="ECO:0000259" key="5">
    <source>
        <dbReference type="PROSITE" id="PS50004"/>
    </source>
</evidence>
<name>A0A565BXZ7_9BRAS</name>
<reference evidence="7" key="1">
    <citation type="submission" date="2019-07" db="EMBL/GenBank/DDBJ databases">
        <authorList>
            <person name="Dittberner H."/>
        </authorList>
    </citation>
    <scope>NUCLEOTIDE SEQUENCE [LARGE SCALE GENOMIC DNA]</scope>
</reference>
<keyword evidence="2" id="KW-0812">Transmembrane</keyword>
<proteinExistence type="predicted"/>
<comment type="caution">
    <text evidence="7">The sequence shown here is derived from an EMBL/GenBank/DDBJ whole genome shotgun (WGS) entry which is preliminary data.</text>
</comment>
<dbReference type="InterPro" id="IPR035892">
    <property type="entry name" value="C2_domain_sf"/>
</dbReference>
<evidence type="ECO:0000256" key="4">
    <source>
        <dbReference type="ARBA" id="ARBA00023136"/>
    </source>
</evidence>
<evidence type="ECO:0000256" key="3">
    <source>
        <dbReference type="ARBA" id="ARBA00022989"/>
    </source>
</evidence>
<accession>A0A565BXZ7</accession>
<dbReference type="SUPFAM" id="SSF49562">
    <property type="entry name" value="C2 domain (Calcium/lipid-binding domain, CaLB)"/>
    <property type="match status" value="1"/>
</dbReference>
<keyword evidence="3" id="KW-1133">Transmembrane helix</keyword>
<dbReference type="Proteomes" id="UP000489600">
    <property type="component" value="Unassembled WGS sequence"/>
</dbReference>
<organism evidence="7 8">
    <name type="scientific">Arabis nemorensis</name>
    <dbReference type="NCBI Taxonomy" id="586526"/>
    <lineage>
        <taxon>Eukaryota</taxon>
        <taxon>Viridiplantae</taxon>
        <taxon>Streptophyta</taxon>
        <taxon>Embryophyta</taxon>
        <taxon>Tracheophyta</taxon>
        <taxon>Spermatophyta</taxon>
        <taxon>Magnoliopsida</taxon>
        <taxon>eudicotyledons</taxon>
        <taxon>Gunneridae</taxon>
        <taxon>Pentapetalae</taxon>
        <taxon>rosids</taxon>
        <taxon>malvids</taxon>
        <taxon>Brassicales</taxon>
        <taxon>Brassicaceae</taxon>
        <taxon>Arabideae</taxon>
        <taxon>Arabis</taxon>
    </lineage>
</organism>
<evidence type="ECO:0000256" key="2">
    <source>
        <dbReference type="ARBA" id="ARBA00022692"/>
    </source>
</evidence>
<keyword evidence="4" id="KW-0472">Membrane</keyword>
<dbReference type="Pfam" id="PF00168">
    <property type="entry name" value="C2"/>
    <property type="match status" value="1"/>
</dbReference>
<evidence type="ECO:0000259" key="6">
    <source>
        <dbReference type="PROSITE" id="PS51778"/>
    </source>
</evidence>
<keyword evidence="8" id="KW-1185">Reference proteome</keyword>
<dbReference type="Pfam" id="PF02893">
    <property type="entry name" value="GRAM"/>
    <property type="match status" value="1"/>
</dbReference>
<dbReference type="SMART" id="SM00568">
    <property type="entry name" value="GRAM"/>
    <property type="match status" value="1"/>
</dbReference>
<dbReference type="Gene3D" id="2.30.29.30">
    <property type="entry name" value="Pleckstrin-homology domain (PH domain)/Phosphotyrosine-binding domain (PTB)"/>
    <property type="match status" value="1"/>
</dbReference>
<dbReference type="InterPro" id="IPR004182">
    <property type="entry name" value="GRAM"/>
</dbReference>
<dbReference type="CDD" id="cd00030">
    <property type="entry name" value="C2"/>
    <property type="match status" value="1"/>
</dbReference>
<evidence type="ECO:0000313" key="7">
    <source>
        <dbReference type="EMBL" id="VVB06275.1"/>
    </source>
</evidence>
<dbReference type="InterPro" id="IPR031968">
    <property type="entry name" value="VASt"/>
</dbReference>
<dbReference type="Gene3D" id="2.60.40.150">
    <property type="entry name" value="C2 domain"/>
    <property type="match status" value="1"/>
</dbReference>
<dbReference type="PROSITE" id="PS51778">
    <property type="entry name" value="VAST"/>
    <property type="match status" value="1"/>
</dbReference>
<evidence type="ECO:0000256" key="1">
    <source>
        <dbReference type="ARBA" id="ARBA00004167"/>
    </source>
</evidence>
<sequence>MVQSPVEFLLPSSWEIEVAMVASVFVIASYWLFAYRTGGEDETGFDRSRLMQNPDSDDAMFDKDKIGQLRGDAQTNAAYIIKVELLAAKNLIGANLNGTSDPYAIVNCGSEKRFSSMVPGSRNPMWGEEFNFPTDELPVKINVTIHDWDIIWKSTVLGSVTITVEREGQTGPVWHSLDSPSGQVCLNINAIKLPVNAPRAVTGYAGAGRRRVTLDQQGPTIVHQKPGPLQTIFDLLPDEVVEHSYSCALERSFLYHGRMYVSAWHICFHSNVFSKQMKVVVPLGDIDEIRRSQHALINPAITIILRMGAGGHGVPPLGTPDGRVRYKFASFWNRNHTLKALQRAVNNYHAMLEVEKKERAQSALRAHSSSVKGGGKLQVKAPEDIAAVPVKFQAFVKEEVLVGIYNDVFACTPEQFLNVLLSDDSTYTNEYRSARKDKNLIIEPWHTAEEYDGQVREIKFRSICNSPMCPPDTAVTEWQHVVLSPDKKTLVFETVQQPHDVPFGSYFEVHCRWRLEAKDETSSVIDIRVGVHFKKWCLMQSKIKSGAIDEYKKEVEVMLEVSLAYLKSHSFSSNLGDIDKSDSSSPTPENIS</sequence>
<evidence type="ECO:0000313" key="8">
    <source>
        <dbReference type="Proteomes" id="UP000489600"/>
    </source>
</evidence>
<feature type="domain" description="C2" evidence="5">
    <location>
        <begin position="65"/>
        <end position="177"/>
    </location>
</feature>